<reference evidence="2 3" key="1">
    <citation type="journal article" date="2020" name="IScience">
        <title>Genome Sequencing of the Endangered Kingdonia uniflora (Circaeasteraceae, Ranunculales) Reveals Potential Mechanisms of Evolutionary Specialization.</title>
        <authorList>
            <person name="Sun Y."/>
            <person name="Deng T."/>
            <person name="Zhang A."/>
            <person name="Moore M.J."/>
            <person name="Landis J.B."/>
            <person name="Lin N."/>
            <person name="Zhang H."/>
            <person name="Zhang X."/>
            <person name="Huang J."/>
            <person name="Zhang X."/>
            <person name="Sun H."/>
            <person name="Wang H."/>
        </authorList>
    </citation>
    <scope>NUCLEOTIDE SEQUENCE [LARGE SCALE GENOMIC DNA]</scope>
    <source>
        <strain evidence="2">TB1705</strain>
        <tissue evidence="2">Leaf</tissue>
    </source>
</reference>
<dbReference type="Pfam" id="PF10607">
    <property type="entry name" value="CTLH"/>
    <property type="match status" value="1"/>
</dbReference>
<evidence type="ECO:0000259" key="1">
    <source>
        <dbReference type="Pfam" id="PF10607"/>
    </source>
</evidence>
<protein>
    <recommendedName>
        <fullName evidence="1">CTLH/CRA C-terminal to LisH motif domain-containing protein</fullName>
    </recommendedName>
</protein>
<accession>A0A7J7NEC6</accession>
<sequence length="193" mass="22033">MINADPKCCLTAQQVLDYPWLQHVKKVPNVSLGETVKARLKQFSVMNKSKKIALRDNVMKFFTMKGAFNHVAKKQRLPSSKSQEVINQITQEINKALVKIQSLAVDKEAILSSLNSELNMMSLLNQIEGLQRDLDVWLNYTLWRFCKNGNKDEALKYAKTYIASLATIHVADIQTLMECLLWANRLESSPYAE</sequence>
<evidence type="ECO:0000313" key="3">
    <source>
        <dbReference type="Proteomes" id="UP000541444"/>
    </source>
</evidence>
<gene>
    <name evidence="2" type="ORF">GIB67_015830</name>
</gene>
<dbReference type="Proteomes" id="UP000541444">
    <property type="component" value="Unassembled WGS sequence"/>
</dbReference>
<dbReference type="InterPro" id="IPR024964">
    <property type="entry name" value="CTLH/CRA"/>
</dbReference>
<feature type="domain" description="CTLH/CRA C-terminal to LisH motif" evidence="1">
    <location>
        <begin position="83"/>
        <end position="192"/>
    </location>
</feature>
<organism evidence="2 3">
    <name type="scientific">Kingdonia uniflora</name>
    <dbReference type="NCBI Taxonomy" id="39325"/>
    <lineage>
        <taxon>Eukaryota</taxon>
        <taxon>Viridiplantae</taxon>
        <taxon>Streptophyta</taxon>
        <taxon>Embryophyta</taxon>
        <taxon>Tracheophyta</taxon>
        <taxon>Spermatophyta</taxon>
        <taxon>Magnoliopsida</taxon>
        <taxon>Ranunculales</taxon>
        <taxon>Circaeasteraceae</taxon>
        <taxon>Kingdonia</taxon>
    </lineage>
</organism>
<name>A0A7J7NEC6_9MAGN</name>
<dbReference type="OrthoDB" id="9948461at2759"/>
<dbReference type="AlphaFoldDB" id="A0A7J7NEC6"/>
<evidence type="ECO:0000313" key="2">
    <source>
        <dbReference type="EMBL" id="KAF6165507.1"/>
    </source>
</evidence>
<keyword evidence="3" id="KW-1185">Reference proteome</keyword>
<comment type="caution">
    <text evidence="2">The sequence shown here is derived from an EMBL/GenBank/DDBJ whole genome shotgun (WGS) entry which is preliminary data.</text>
</comment>
<dbReference type="EMBL" id="JACGCM010000846">
    <property type="protein sequence ID" value="KAF6165507.1"/>
    <property type="molecule type" value="Genomic_DNA"/>
</dbReference>
<proteinExistence type="predicted"/>